<keyword evidence="1" id="KW-0812">Transmembrane</keyword>
<dbReference type="GO" id="GO:0008237">
    <property type="term" value="F:metallopeptidase activity"/>
    <property type="evidence" value="ECO:0007669"/>
    <property type="project" value="UniProtKB-KW"/>
</dbReference>
<keyword evidence="3" id="KW-0378">Hydrolase</keyword>
<evidence type="ECO:0000256" key="1">
    <source>
        <dbReference type="SAM" id="Phobius"/>
    </source>
</evidence>
<keyword evidence="3" id="KW-0482">Metalloprotease</keyword>
<keyword evidence="4" id="KW-1185">Reference proteome</keyword>
<gene>
    <name evidence="3" type="ORF">G4D63_12890</name>
</gene>
<feature type="domain" description="CAAX prenyl protease 2/Lysostaphin resistance protein A-like" evidence="2">
    <location>
        <begin position="129"/>
        <end position="218"/>
    </location>
</feature>
<dbReference type="AlphaFoldDB" id="A0A6M0Q8D2"/>
<sequence>MGAKLSPGMRIFVTSFATILAMVVVAGSMMLLGLFDDMIESRLITFVVNLFVAIINISLISYLMKKLDHVHIKEMGFRVERKDLFFVLTAFIVTLTLILSYVGVLIHHNFISGTFNISLLKELNFYLLFLVACIGWIFAASHEEVLTRGYFMKNLSHRKILSMLLISPLLFTIIHIPFRGLNPAMLLTWFFGGISYSYLYLKSGSLSVTTLVHAIHNITNDLAFYNLPNFSLFSLAENLTSHYKGYYELLLCISIIFLTFIFYGKNGFFTPAHNLSNFWEKHKNEVKVEQVNKNSVTP</sequence>
<dbReference type="InterPro" id="IPR003675">
    <property type="entry name" value="Rce1/LyrA-like_dom"/>
</dbReference>
<evidence type="ECO:0000259" key="2">
    <source>
        <dbReference type="Pfam" id="PF02517"/>
    </source>
</evidence>
<evidence type="ECO:0000313" key="3">
    <source>
        <dbReference type="EMBL" id="NEY72626.1"/>
    </source>
</evidence>
<feature type="transmembrane region" description="Helical" evidence="1">
    <location>
        <begin position="84"/>
        <end position="103"/>
    </location>
</feature>
<accession>A0A6M0Q8D2</accession>
<dbReference type="GO" id="GO:0004175">
    <property type="term" value="F:endopeptidase activity"/>
    <property type="evidence" value="ECO:0007669"/>
    <property type="project" value="UniProtKB-ARBA"/>
</dbReference>
<dbReference type="PANTHER" id="PTHR39430">
    <property type="entry name" value="MEMBRANE-ASSOCIATED PROTEASE-RELATED"/>
    <property type="match status" value="1"/>
</dbReference>
<dbReference type="EMBL" id="JAAIWM010000004">
    <property type="protein sequence ID" value="NEY72626.1"/>
    <property type="molecule type" value="Genomic_DNA"/>
</dbReference>
<name>A0A6M0Q8D2_9BACI</name>
<keyword evidence="1" id="KW-0472">Membrane</keyword>
<feature type="transmembrane region" description="Helical" evidence="1">
    <location>
        <begin position="184"/>
        <end position="201"/>
    </location>
</feature>
<organism evidence="3 4">
    <name type="scientific">Bacillus mesophilus</name>
    <dbReference type="NCBI Taxonomy" id="1808955"/>
    <lineage>
        <taxon>Bacteria</taxon>
        <taxon>Bacillati</taxon>
        <taxon>Bacillota</taxon>
        <taxon>Bacilli</taxon>
        <taxon>Bacillales</taxon>
        <taxon>Bacillaceae</taxon>
        <taxon>Bacillus</taxon>
    </lineage>
</organism>
<reference evidence="3 4" key="1">
    <citation type="submission" date="2020-02" db="EMBL/GenBank/DDBJ databases">
        <title>Bacillus aquiflavi sp. nov., isolated from yellow water of strong flavor Chinese baijiu in Yibin region of China.</title>
        <authorList>
            <person name="Xie J."/>
        </authorList>
    </citation>
    <scope>NUCLEOTIDE SEQUENCE [LARGE SCALE GENOMIC DNA]</scope>
    <source>
        <strain evidence="3 4">SA4</strain>
    </source>
</reference>
<proteinExistence type="predicted"/>
<evidence type="ECO:0000313" key="4">
    <source>
        <dbReference type="Proteomes" id="UP000481043"/>
    </source>
</evidence>
<feature type="transmembrane region" description="Helical" evidence="1">
    <location>
        <begin position="160"/>
        <end position="178"/>
    </location>
</feature>
<dbReference type="Proteomes" id="UP000481043">
    <property type="component" value="Unassembled WGS sequence"/>
</dbReference>
<feature type="transmembrane region" description="Helical" evidence="1">
    <location>
        <begin position="123"/>
        <end position="140"/>
    </location>
</feature>
<dbReference type="Pfam" id="PF02517">
    <property type="entry name" value="Rce1-like"/>
    <property type="match status" value="1"/>
</dbReference>
<feature type="transmembrane region" description="Helical" evidence="1">
    <location>
        <begin position="246"/>
        <end position="264"/>
    </location>
</feature>
<feature type="transmembrane region" description="Helical" evidence="1">
    <location>
        <begin position="41"/>
        <end position="63"/>
    </location>
</feature>
<protein>
    <submittedName>
        <fullName evidence="3">CPBP family intramembrane metalloprotease</fullName>
    </submittedName>
</protein>
<dbReference type="RefSeq" id="WP_163180085.1">
    <property type="nucleotide sequence ID" value="NZ_JAAIWM010000004.1"/>
</dbReference>
<keyword evidence="1" id="KW-1133">Transmembrane helix</keyword>
<comment type="caution">
    <text evidence="3">The sequence shown here is derived from an EMBL/GenBank/DDBJ whole genome shotgun (WGS) entry which is preliminary data.</text>
</comment>
<dbReference type="GO" id="GO:0080120">
    <property type="term" value="P:CAAX-box protein maturation"/>
    <property type="evidence" value="ECO:0007669"/>
    <property type="project" value="UniProtKB-ARBA"/>
</dbReference>
<feature type="transmembrane region" description="Helical" evidence="1">
    <location>
        <begin position="12"/>
        <end position="35"/>
    </location>
</feature>
<dbReference type="PANTHER" id="PTHR39430:SF1">
    <property type="entry name" value="PROTEASE"/>
    <property type="match status" value="1"/>
</dbReference>
<dbReference type="GO" id="GO:0006508">
    <property type="term" value="P:proteolysis"/>
    <property type="evidence" value="ECO:0007669"/>
    <property type="project" value="UniProtKB-KW"/>
</dbReference>
<keyword evidence="3" id="KW-0645">Protease</keyword>